<name>A0A328HFK0_ARTGO</name>
<reference evidence="1 2" key="1">
    <citation type="submission" date="2018-04" db="EMBL/GenBank/DDBJ databases">
        <title>Bacteria isolated from cave deposits of Manipur.</title>
        <authorList>
            <person name="Sahoo D."/>
            <person name="Sarangthem I."/>
            <person name="Nandeibam J."/>
        </authorList>
    </citation>
    <scope>NUCLEOTIDE SEQUENCE [LARGE SCALE GENOMIC DNA]</scope>
    <source>
        <strain evidence="2">mrc11</strain>
    </source>
</reference>
<sequence>MLRPHRLSRTDKTVTWSDFGWDDIFGTSTEPVEIDRTFVFERAEYEKALHTLIRQFSGSSDHKL</sequence>
<organism evidence="1 2">
    <name type="scientific">Arthrobacter globiformis</name>
    <dbReference type="NCBI Taxonomy" id="1665"/>
    <lineage>
        <taxon>Bacteria</taxon>
        <taxon>Bacillati</taxon>
        <taxon>Actinomycetota</taxon>
        <taxon>Actinomycetes</taxon>
        <taxon>Micrococcales</taxon>
        <taxon>Micrococcaceae</taxon>
        <taxon>Arthrobacter</taxon>
    </lineage>
</organism>
<comment type="caution">
    <text evidence="1">The sequence shown here is derived from an EMBL/GenBank/DDBJ whole genome shotgun (WGS) entry which is preliminary data.</text>
</comment>
<accession>A0A328HFK0</accession>
<evidence type="ECO:0000313" key="1">
    <source>
        <dbReference type="EMBL" id="RAM36914.1"/>
    </source>
</evidence>
<protein>
    <submittedName>
        <fullName evidence="1">Uncharacterized protein</fullName>
    </submittedName>
</protein>
<proteinExistence type="predicted"/>
<evidence type="ECO:0000313" key="2">
    <source>
        <dbReference type="Proteomes" id="UP000249166"/>
    </source>
</evidence>
<gene>
    <name evidence="1" type="ORF">DBZ45_12930</name>
</gene>
<dbReference type="Proteomes" id="UP000249166">
    <property type="component" value="Unassembled WGS sequence"/>
</dbReference>
<dbReference type="EMBL" id="QLNP01000082">
    <property type="protein sequence ID" value="RAM36914.1"/>
    <property type="molecule type" value="Genomic_DNA"/>
</dbReference>
<dbReference type="AlphaFoldDB" id="A0A328HFK0"/>